<dbReference type="PANTHER" id="PTHR12459">
    <property type="entry name" value="TRANSMEMBRANE PROTEIN 135-RELATED"/>
    <property type="match status" value="1"/>
</dbReference>
<proteinExistence type="predicted"/>
<organism evidence="1 2">
    <name type="scientific">Exophiala mesophila</name>
    <name type="common">Black yeast-like fungus</name>
    <dbReference type="NCBI Taxonomy" id="212818"/>
    <lineage>
        <taxon>Eukaryota</taxon>
        <taxon>Fungi</taxon>
        <taxon>Dikarya</taxon>
        <taxon>Ascomycota</taxon>
        <taxon>Pezizomycotina</taxon>
        <taxon>Eurotiomycetes</taxon>
        <taxon>Chaetothyriomycetidae</taxon>
        <taxon>Chaetothyriales</taxon>
        <taxon>Herpotrichiellaceae</taxon>
        <taxon>Exophiala</taxon>
    </lineage>
</organism>
<dbReference type="OrthoDB" id="4021778at2759"/>
<accession>A0A438N5P7</accession>
<reference evidence="1 2" key="1">
    <citation type="submission" date="2017-03" db="EMBL/GenBank/DDBJ databases">
        <title>Genomes of endolithic fungi from Antarctica.</title>
        <authorList>
            <person name="Coleine C."/>
            <person name="Masonjones S."/>
            <person name="Stajich J.E."/>
        </authorList>
    </citation>
    <scope>NUCLEOTIDE SEQUENCE [LARGE SCALE GENOMIC DNA]</scope>
    <source>
        <strain evidence="1 2">CCFEE 6314</strain>
    </source>
</reference>
<dbReference type="PANTHER" id="PTHR12459:SF15">
    <property type="entry name" value="TRANSMEMBRANE PROTEIN 135"/>
    <property type="match status" value="1"/>
</dbReference>
<comment type="caution">
    <text evidence="1">The sequence shown here is derived from an EMBL/GenBank/DDBJ whole genome shotgun (WGS) entry which is preliminary data.</text>
</comment>
<evidence type="ECO:0000313" key="1">
    <source>
        <dbReference type="EMBL" id="RVX70951.1"/>
    </source>
</evidence>
<dbReference type="Proteomes" id="UP000288859">
    <property type="component" value="Unassembled WGS sequence"/>
</dbReference>
<dbReference type="EMBL" id="NAJM01000020">
    <property type="protein sequence ID" value="RVX70951.1"/>
    <property type="molecule type" value="Genomic_DNA"/>
</dbReference>
<evidence type="ECO:0008006" key="3">
    <source>
        <dbReference type="Google" id="ProtNLM"/>
    </source>
</evidence>
<evidence type="ECO:0000313" key="2">
    <source>
        <dbReference type="Proteomes" id="UP000288859"/>
    </source>
</evidence>
<gene>
    <name evidence="1" type="ORF">B0A52_06109</name>
</gene>
<dbReference type="AlphaFoldDB" id="A0A438N5P7"/>
<name>A0A438N5P7_EXOME</name>
<protein>
    <recommendedName>
        <fullName evidence="3">Integral membrane protein</fullName>
    </recommendedName>
</protein>
<dbReference type="InterPro" id="IPR026749">
    <property type="entry name" value="Tmem135"/>
</dbReference>
<sequence>MNDDTRHRLLFSYDIQYQAQSVQLLAMADSKRVPTSLKPILRAYTLGYISVTGPRLFGFLRAIRRSDLSTLDKLRLLYTILRTSTQLNRFPTAAAIIVGGATALPRLIHTILQWLLKTTGNSNSQRYTPAISSKLTFICSFLSSWLAFSLLNRDEVWVRKRAQSRSAATVGPNQFHPPNQHHLPPPDYHPHYAGKTMDFTLFVFSRALDIAAITAWTRTRAKSWHPEQRAPRMANAARKLADPTIFALSASIIMWSWFYSPHRLPRAYNNWISKIAEIDSRLIQALRLVRQGDFVYGQDTGQAPLLQGMCKDLGLPEEWGDPAKTIPIPCELYHSGTGKSCELHALSRFWRSWRLAFELYFPLQLITRIRKLGPQTIVDASRAASQSSSFLAAFVSLFYYCVCLARTRLGPKLFSSKTITPQMWDSGLCVLAGCLACGWSILLENPSRRQEIAFFVAPRALATVLPRVYDKRYRGREQIVFAASVATVLTTLQKGDQSRVRGVLGRLLGGVMRD</sequence>